<dbReference type="PANTHER" id="PTHR12145:SF36">
    <property type="entry name" value="MANNAN ENDO-1,6-ALPHA-MANNOSIDASE DCW1"/>
    <property type="match status" value="1"/>
</dbReference>
<evidence type="ECO:0000256" key="8">
    <source>
        <dbReference type="PIRNR" id="PIRNR016302"/>
    </source>
</evidence>
<keyword evidence="9" id="KW-1133">Transmembrane helix</keyword>
<sequence>MKLRQLYPDKESWSRPGEFAQVVTPDGKNNKGFFWWEGGAVMGGWIEYWYYTGDDQFNDIVTKALLYQVGEDSDYEPLAQTLSLGNDDQAFWGLAVLSAAERAYPDPPDDQPQWLALAQAVFNRQAARWDTLNCGGGMRWQIPSTNIGYDYKNSISNGLFFHMGARLARYTNNQTYADLAERTYDWCKSSGLIADDYRVFDGTHIPSDLDGDGKSPSCNVTGRDLWTYNAGVMMSGAAFMYNFTNGAEKWKVETQKLMEALQPWFFTADNIMRESACDPAPSTTKVTTCNLDQRSFKAYLARFMAYTYQMAPFTQEWILPRLQASAKAGAATCTGGPNGDICGLAWVQSAYDGSVFGVTAGGLGEHLAVMEVLQANLITTAIPPLTATTGGTSKGDPSAGTVNTLTKQELLQTEPSTVGDRAGAGILTTIVLGLLFSLTYWLVRF</sequence>
<dbReference type="PIRSF" id="PIRSF016302">
    <property type="entry name" value="Man_a_manosd"/>
    <property type="match status" value="1"/>
</dbReference>
<proteinExistence type="inferred from homology"/>
<feature type="transmembrane region" description="Helical" evidence="9">
    <location>
        <begin position="422"/>
        <end position="443"/>
    </location>
</feature>
<dbReference type="SUPFAM" id="SSF48208">
    <property type="entry name" value="Six-hairpin glycosidases"/>
    <property type="match status" value="1"/>
</dbReference>
<comment type="catalytic activity">
    <reaction evidence="1 8">
        <text>Random hydrolysis of (1-&gt;6)-alpha-D-mannosidic linkages in unbranched (1-&gt;6)-mannans.</text>
        <dbReference type="EC" id="3.2.1.101"/>
    </reaction>
</comment>
<evidence type="ECO:0000256" key="2">
    <source>
        <dbReference type="ARBA" id="ARBA00009699"/>
    </source>
</evidence>
<evidence type="ECO:0000256" key="9">
    <source>
        <dbReference type="SAM" id="Phobius"/>
    </source>
</evidence>
<evidence type="ECO:0000313" key="10">
    <source>
        <dbReference type="EMBL" id="KAL0638010.1"/>
    </source>
</evidence>
<keyword evidence="9" id="KW-0472">Membrane</keyword>
<keyword evidence="7 8" id="KW-0326">Glycosidase</keyword>
<dbReference type="PANTHER" id="PTHR12145">
    <property type="entry name" value="MANNAN ENDO-1,6-ALPHA-MANNOSIDASE DCW1"/>
    <property type="match status" value="1"/>
</dbReference>
<dbReference type="Gene3D" id="1.50.10.20">
    <property type="match status" value="1"/>
</dbReference>
<evidence type="ECO:0000256" key="7">
    <source>
        <dbReference type="ARBA" id="ARBA00023295"/>
    </source>
</evidence>
<evidence type="ECO:0000256" key="4">
    <source>
        <dbReference type="ARBA" id="ARBA00022729"/>
    </source>
</evidence>
<keyword evidence="11" id="KW-1185">Reference proteome</keyword>
<protein>
    <recommendedName>
        <fullName evidence="3 8">Mannan endo-1,6-alpha-mannosidase</fullName>
        <ecNumber evidence="3 8">3.2.1.101</ecNumber>
    </recommendedName>
</protein>
<accession>A0ABR3GQ28</accession>
<evidence type="ECO:0000256" key="5">
    <source>
        <dbReference type="ARBA" id="ARBA00022801"/>
    </source>
</evidence>
<keyword evidence="4" id="KW-0732">Signal</keyword>
<dbReference type="GO" id="GO:0008496">
    <property type="term" value="F:mannan endo-1,6-alpha-mannosidase activity"/>
    <property type="evidence" value="ECO:0007669"/>
    <property type="project" value="UniProtKB-EC"/>
</dbReference>
<evidence type="ECO:0000256" key="3">
    <source>
        <dbReference type="ARBA" id="ARBA00012350"/>
    </source>
</evidence>
<name>A0ABR3GQ28_9PEZI</name>
<evidence type="ECO:0000256" key="1">
    <source>
        <dbReference type="ARBA" id="ARBA00001452"/>
    </source>
</evidence>
<evidence type="ECO:0000256" key="6">
    <source>
        <dbReference type="ARBA" id="ARBA00023180"/>
    </source>
</evidence>
<gene>
    <name evidence="10" type="primary">DCW1</name>
    <name evidence="10" type="ORF">Q9L58_002945</name>
</gene>
<dbReference type="InterPro" id="IPR008928">
    <property type="entry name" value="6-hairpin_glycosidase_sf"/>
</dbReference>
<dbReference type="InterPro" id="IPR014480">
    <property type="entry name" value="Mannan-1_6-alpha_mannosidase"/>
</dbReference>
<organism evidence="10 11">
    <name type="scientific">Discina gigas</name>
    <dbReference type="NCBI Taxonomy" id="1032678"/>
    <lineage>
        <taxon>Eukaryota</taxon>
        <taxon>Fungi</taxon>
        <taxon>Dikarya</taxon>
        <taxon>Ascomycota</taxon>
        <taxon>Pezizomycotina</taxon>
        <taxon>Pezizomycetes</taxon>
        <taxon>Pezizales</taxon>
        <taxon>Discinaceae</taxon>
        <taxon>Discina</taxon>
    </lineage>
</organism>
<evidence type="ECO:0000313" key="11">
    <source>
        <dbReference type="Proteomes" id="UP001447188"/>
    </source>
</evidence>
<keyword evidence="5 8" id="KW-0378">Hydrolase</keyword>
<comment type="caution">
    <text evidence="10">The sequence shown here is derived from an EMBL/GenBank/DDBJ whole genome shotgun (WGS) entry which is preliminary data.</text>
</comment>
<dbReference type="Pfam" id="PF03663">
    <property type="entry name" value="Glyco_hydro_76"/>
    <property type="match status" value="1"/>
</dbReference>
<dbReference type="InterPro" id="IPR005198">
    <property type="entry name" value="Glyco_hydro_76"/>
</dbReference>
<dbReference type="Proteomes" id="UP001447188">
    <property type="component" value="Unassembled WGS sequence"/>
</dbReference>
<comment type="similarity">
    <text evidence="2 8">Belongs to the glycosyl hydrolase 76 family.</text>
</comment>
<dbReference type="EC" id="3.2.1.101" evidence="3 8"/>
<keyword evidence="6" id="KW-0325">Glycoprotein</keyword>
<dbReference type="EMBL" id="JBBBZM010000027">
    <property type="protein sequence ID" value="KAL0638010.1"/>
    <property type="molecule type" value="Genomic_DNA"/>
</dbReference>
<keyword evidence="9" id="KW-0812">Transmembrane</keyword>
<reference evidence="10 11" key="1">
    <citation type="submission" date="2024-02" db="EMBL/GenBank/DDBJ databases">
        <title>Discinaceae phylogenomics.</title>
        <authorList>
            <person name="Dirks A.C."/>
            <person name="James T.Y."/>
        </authorList>
    </citation>
    <scope>NUCLEOTIDE SEQUENCE [LARGE SCALE GENOMIC DNA]</scope>
    <source>
        <strain evidence="10 11">ACD0624</strain>
    </source>
</reference>